<organism evidence="3 4">
    <name type="scientific">Phaeodactylibacter xiamenensis</name>
    <dbReference type="NCBI Taxonomy" id="1524460"/>
    <lineage>
        <taxon>Bacteria</taxon>
        <taxon>Pseudomonadati</taxon>
        <taxon>Bacteroidota</taxon>
        <taxon>Saprospiria</taxon>
        <taxon>Saprospirales</taxon>
        <taxon>Haliscomenobacteraceae</taxon>
        <taxon>Phaeodactylibacter</taxon>
    </lineage>
</organism>
<dbReference type="RefSeq" id="WP_044217797.1">
    <property type="nucleotide sequence ID" value="NZ_JBKAGJ010000001.1"/>
</dbReference>
<dbReference type="PANTHER" id="PTHR43156">
    <property type="entry name" value="STAGE II SPORULATION PROTEIN E-RELATED"/>
    <property type="match status" value="1"/>
</dbReference>
<dbReference type="InterPro" id="IPR036457">
    <property type="entry name" value="PPM-type-like_dom_sf"/>
</dbReference>
<evidence type="ECO:0000313" key="3">
    <source>
        <dbReference type="EMBL" id="KGE88854.1"/>
    </source>
</evidence>
<evidence type="ECO:0000259" key="2">
    <source>
        <dbReference type="SMART" id="SM00331"/>
    </source>
</evidence>
<protein>
    <submittedName>
        <fullName evidence="3">Serine/threonine protein phosphatase</fullName>
    </submittedName>
</protein>
<dbReference type="SUPFAM" id="SSF55781">
    <property type="entry name" value="GAF domain-like"/>
    <property type="match status" value="1"/>
</dbReference>
<dbReference type="GO" id="GO:0016791">
    <property type="term" value="F:phosphatase activity"/>
    <property type="evidence" value="ECO:0007669"/>
    <property type="project" value="TreeGrafter"/>
</dbReference>
<comment type="caution">
    <text evidence="3">The sequence shown here is derived from an EMBL/GenBank/DDBJ whole genome shotgun (WGS) entry which is preliminary data.</text>
</comment>
<name>A0A098S8K0_9BACT</name>
<dbReference type="AlphaFoldDB" id="A0A098S8K0"/>
<proteinExistence type="predicted"/>
<dbReference type="PANTHER" id="PTHR43156:SF2">
    <property type="entry name" value="STAGE II SPORULATION PROTEIN E"/>
    <property type="match status" value="1"/>
</dbReference>
<dbReference type="SUPFAM" id="SSF81606">
    <property type="entry name" value="PP2C-like"/>
    <property type="match status" value="1"/>
</dbReference>
<dbReference type="OrthoDB" id="9763484at2"/>
<sequence>MPGFSDLKKGLSSIESLERELNLKQLQINRLLNITQAINNNVSAEGLFNMYRSFLSWEIGVKKMALFVQDEESGKWKCMASIGIEEEIPTAEVSKQFHKYTRLISVDEEEHPFIRRFDVVIPVRHKEKSIAYVFIGGFNEEDDMYNKVQFITTITNIVAVAIENKRLFKRQLEQERLKREMELAGEMQRMLIPKQLPYTSCYQLDSIYKPHYGVGGDYFDFMEFDNGRIIFCIGDISGKGVAAALLMANFQANFHTLIKKQADLGDFVRDLNHSVNLITKGERFITFFIAAYDMKTQTLSYVNAGHNPPVLVNDGQVQLLDRGCTILGSFPELPELEVGAVNLDGEAIILTFTDGLTDLQNEKEEYLNEQQLYSFVRSNYKLTATDFNQKLMGYLEAFKGENIYPDDFTVLTCKIFTPGHSQG</sequence>
<dbReference type="Gene3D" id="3.60.40.10">
    <property type="entry name" value="PPM-type phosphatase domain"/>
    <property type="match status" value="1"/>
</dbReference>
<dbReference type="InterPro" id="IPR052016">
    <property type="entry name" value="Bact_Sigma-Reg"/>
</dbReference>
<evidence type="ECO:0000256" key="1">
    <source>
        <dbReference type="ARBA" id="ARBA00022801"/>
    </source>
</evidence>
<reference evidence="3 4" key="1">
    <citation type="journal article" date="2014" name="Int. J. Syst. Evol. Microbiol.">
        <title>Phaeodactylibacter xiamenensis gen. nov., sp. nov., a member of the family Saprospiraceae isolated from the marine alga Phaeodactylum tricornutum.</title>
        <authorList>
            <person name="Chen Z.Jr."/>
            <person name="Lei X."/>
            <person name="Lai Q."/>
            <person name="Li Y."/>
            <person name="Zhang B."/>
            <person name="Zhang J."/>
            <person name="Zhang H."/>
            <person name="Yang L."/>
            <person name="Zheng W."/>
            <person name="Tian Y."/>
            <person name="Yu Z."/>
            <person name="Xu H.Jr."/>
            <person name="Zheng T."/>
        </authorList>
    </citation>
    <scope>NUCLEOTIDE SEQUENCE [LARGE SCALE GENOMIC DNA]</scope>
    <source>
        <strain evidence="3 4">KD52</strain>
    </source>
</reference>
<dbReference type="STRING" id="1524460.IX84_06945"/>
<feature type="domain" description="PPM-type phosphatase" evidence="2">
    <location>
        <begin position="196"/>
        <end position="415"/>
    </location>
</feature>
<evidence type="ECO:0000313" key="4">
    <source>
        <dbReference type="Proteomes" id="UP000029736"/>
    </source>
</evidence>
<keyword evidence="1" id="KW-0378">Hydrolase</keyword>
<dbReference type="InterPro" id="IPR001932">
    <property type="entry name" value="PPM-type_phosphatase-like_dom"/>
</dbReference>
<dbReference type="Pfam" id="PF07228">
    <property type="entry name" value="SpoIIE"/>
    <property type="match status" value="1"/>
</dbReference>
<dbReference type="SMART" id="SM00331">
    <property type="entry name" value="PP2C_SIG"/>
    <property type="match status" value="1"/>
</dbReference>
<dbReference type="Proteomes" id="UP000029736">
    <property type="component" value="Unassembled WGS sequence"/>
</dbReference>
<accession>A0A098S8K0</accession>
<dbReference type="EMBL" id="JPOS01000016">
    <property type="protein sequence ID" value="KGE88854.1"/>
    <property type="molecule type" value="Genomic_DNA"/>
</dbReference>
<gene>
    <name evidence="3" type="ORF">IX84_06945</name>
</gene>
<keyword evidence="4" id="KW-1185">Reference proteome</keyword>